<dbReference type="Pfam" id="PF06996">
    <property type="entry name" value="T6SS_TssG"/>
    <property type="match status" value="1"/>
</dbReference>
<dbReference type="InterPro" id="IPR010732">
    <property type="entry name" value="T6SS_TssG-like"/>
</dbReference>
<sequence>MATGKGSGPDDLTHLRRLTEAPEQYNLYQALRIIEASFPEAPRLGQSRRPREDRIRIGQEAELAFPPSTIASFAAPQAARPGRLINRFFGLFGPQGPMPLQMTEYVRDRYRNHRDRTIVAFADMLIHRMAGLLYRAWNSGQAAPSFDRGDDPLARKVAAIAGLHGDHLQNRDAMPDLAKLHNIGHLALGARNPEGLVSILTNFFGVPVKLQQFVGSWLTLEPDDQWQLGQPAALGRSTSIGQKVWTRGAKFRLRIGPLSRAEFERLLPGGDSLNRLRAIVRNYVGDSLDWDVNLVLAGDEIPRASLGGTTRLGHTSWVTSRRDDDIERPDAEDLFLYPGAIAENRPGTAGGHRLGRALS</sequence>
<dbReference type="NCBIfam" id="TIGR03347">
    <property type="entry name" value="VI_chp_1"/>
    <property type="match status" value="1"/>
</dbReference>
<gene>
    <name evidence="1" type="primary">tssG</name>
    <name evidence="1" type="ORF">FGK64_13775</name>
</gene>
<evidence type="ECO:0000313" key="2">
    <source>
        <dbReference type="Proteomes" id="UP001191082"/>
    </source>
</evidence>
<organism evidence="1 2">
    <name type="scientific">Arenibacterium halophilum</name>
    <dbReference type="NCBI Taxonomy" id="2583821"/>
    <lineage>
        <taxon>Bacteria</taxon>
        <taxon>Pseudomonadati</taxon>
        <taxon>Pseudomonadota</taxon>
        <taxon>Alphaproteobacteria</taxon>
        <taxon>Rhodobacterales</taxon>
        <taxon>Paracoccaceae</taxon>
        <taxon>Arenibacterium</taxon>
    </lineage>
</organism>
<dbReference type="RefSeq" id="WP_138864422.1">
    <property type="nucleotide sequence ID" value="NZ_VCPC01000003.1"/>
</dbReference>
<dbReference type="PANTHER" id="PTHR35564:SF4">
    <property type="entry name" value="CYTOPLASMIC PROTEIN"/>
    <property type="match status" value="1"/>
</dbReference>
<comment type="caution">
    <text evidence="1">The sequence shown here is derived from an EMBL/GenBank/DDBJ whole genome shotgun (WGS) entry which is preliminary data.</text>
</comment>
<dbReference type="EMBL" id="VCPC01000003">
    <property type="protein sequence ID" value="TMV11355.1"/>
    <property type="molecule type" value="Genomic_DNA"/>
</dbReference>
<evidence type="ECO:0000313" key="1">
    <source>
        <dbReference type="EMBL" id="TMV11355.1"/>
    </source>
</evidence>
<dbReference type="PANTHER" id="PTHR35564">
    <property type="match status" value="1"/>
</dbReference>
<proteinExistence type="predicted"/>
<reference evidence="1 2" key="1">
    <citation type="submission" date="2019-05" db="EMBL/GenBank/DDBJ databases">
        <title>Marivita sp. nov. isolated from sea sediment.</title>
        <authorList>
            <person name="Kim W."/>
        </authorList>
    </citation>
    <scope>NUCLEOTIDE SEQUENCE [LARGE SCALE GENOMIC DNA]</scope>
    <source>
        <strain evidence="1 2">CAU 1492</strain>
    </source>
</reference>
<name>A0ABY2X839_9RHOB</name>
<dbReference type="Proteomes" id="UP001191082">
    <property type="component" value="Unassembled WGS sequence"/>
</dbReference>
<accession>A0ABY2X839</accession>
<protein>
    <submittedName>
        <fullName evidence="1">Type VI secretion system baseplate subunit TssG</fullName>
    </submittedName>
</protein>
<keyword evidence="2" id="KW-1185">Reference proteome</keyword>